<dbReference type="FunCoup" id="A0A2K1KCS0">
    <property type="interactions" value="1328"/>
</dbReference>
<dbReference type="PaxDb" id="3218-PP1S2_36V6.1"/>
<dbReference type="RefSeq" id="XP_024380706.1">
    <property type="nucleotide sequence ID" value="XM_024524938.2"/>
</dbReference>
<dbReference type="Gramene" id="Pp3c7_23660V3.1">
    <property type="protein sequence ID" value="Pp3c7_23660V3.1"/>
    <property type="gene ID" value="Pp3c7_23660"/>
</dbReference>
<dbReference type="SUPFAM" id="SSF46774">
    <property type="entry name" value="ARID-like"/>
    <property type="match status" value="1"/>
</dbReference>
<dbReference type="InterPro" id="IPR009071">
    <property type="entry name" value="HMG_box_dom"/>
</dbReference>
<protein>
    <recommendedName>
        <fullName evidence="8">HMG box domain-containing protein</fullName>
    </recommendedName>
</protein>
<dbReference type="SMART" id="SM00501">
    <property type="entry name" value="BRIGHT"/>
    <property type="match status" value="1"/>
</dbReference>
<dbReference type="SMART" id="SM01014">
    <property type="entry name" value="ARID"/>
    <property type="match status" value="1"/>
</dbReference>
<gene>
    <name evidence="6" type="primary">LOC112284760</name>
    <name evidence="5" type="ORF">PHYPA_010764</name>
</gene>
<dbReference type="Gramene" id="Pp3c7_23660V3.5">
    <property type="protein sequence ID" value="Pp3c7_23660V3.5"/>
    <property type="gene ID" value="Pp3c7_23660"/>
</dbReference>
<dbReference type="PANTHER" id="PTHR46691:SF1">
    <property type="entry name" value="AT-RICH INTERACTIVE DOMAIN-CONTAINING PROTEIN 2"/>
    <property type="match status" value="1"/>
</dbReference>
<dbReference type="STRING" id="3218.A0A2K1KCS0"/>
<dbReference type="Proteomes" id="UP000006727">
    <property type="component" value="Chromosome 7"/>
</dbReference>
<dbReference type="InterPro" id="IPR001606">
    <property type="entry name" value="ARID_dom"/>
</dbReference>
<dbReference type="CDD" id="cd22009">
    <property type="entry name" value="HMG-box_AtHMGB9-like"/>
    <property type="match status" value="1"/>
</dbReference>
<evidence type="ECO:0000313" key="5">
    <source>
        <dbReference type="EMBL" id="PNR51577.1"/>
    </source>
</evidence>
<feature type="domain" description="HMG box" evidence="3">
    <location>
        <begin position="328"/>
        <end position="395"/>
    </location>
</feature>
<dbReference type="CDD" id="cd16872">
    <property type="entry name" value="ARID_HMGB9-like"/>
    <property type="match status" value="1"/>
</dbReference>
<evidence type="ECO:0000256" key="1">
    <source>
        <dbReference type="PROSITE-ProRule" id="PRU00267"/>
    </source>
</evidence>
<evidence type="ECO:0000259" key="3">
    <source>
        <dbReference type="PROSITE" id="PS50118"/>
    </source>
</evidence>
<feature type="compositionally biased region" description="Polar residues" evidence="2">
    <location>
        <begin position="461"/>
        <end position="475"/>
    </location>
</feature>
<dbReference type="GO" id="GO:0005634">
    <property type="term" value="C:nucleus"/>
    <property type="evidence" value="ECO:0000318"/>
    <property type="project" value="GO_Central"/>
</dbReference>
<reference evidence="5 7" key="1">
    <citation type="journal article" date="2008" name="Science">
        <title>The Physcomitrella genome reveals evolutionary insights into the conquest of land by plants.</title>
        <authorList>
            <person name="Rensing S."/>
            <person name="Lang D."/>
            <person name="Zimmer A."/>
            <person name="Terry A."/>
            <person name="Salamov A."/>
            <person name="Shapiro H."/>
            <person name="Nishiyama T."/>
            <person name="Perroud P.-F."/>
            <person name="Lindquist E."/>
            <person name="Kamisugi Y."/>
            <person name="Tanahashi T."/>
            <person name="Sakakibara K."/>
            <person name="Fujita T."/>
            <person name="Oishi K."/>
            <person name="Shin-I T."/>
            <person name="Kuroki Y."/>
            <person name="Toyoda A."/>
            <person name="Suzuki Y."/>
            <person name="Hashimoto A."/>
            <person name="Yamaguchi K."/>
            <person name="Sugano A."/>
            <person name="Kohara Y."/>
            <person name="Fujiyama A."/>
            <person name="Anterola A."/>
            <person name="Aoki S."/>
            <person name="Ashton N."/>
            <person name="Barbazuk W.B."/>
            <person name="Barker E."/>
            <person name="Bennetzen J."/>
            <person name="Bezanilla M."/>
            <person name="Blankenship R."/>
            <person name="Cho S.H."/>
            <person name="Dutcher S."/>
            <person name="Estelle M."/>
            <person name="Fawcett J.A."/>
            <person name="Gundlach H."/>
            <person name="Hanada K."/>
            <person name="Heyl A."/>
            <person name="Hicks K.A."/>
            <person name="Hugh J."/>
            <person name="Lohr M."/>
            <person name="Mayer K."/>
            <person name="Melkozernov A."/>
            <person name="Murata T."/>
            <person name="Nelson D."/>
            <person name="Pils B."/>
            <person name="Prigge M."/>
            <person name="Reiss B."/>
            <person name="Renner T."/>
            <person name="Rombauts S."/>
            <person name="Rushton P."/>
            <person name="Sanderfoot A."/>
            <person name="Schween G."/>
            <person name="Shiu S.-H."/>
            <person name="Stueber K."/>
            <person name="Theodoulou F.L."/>
            <person name="Tu H."/>
            <person name="Van de Peer Y."/>
            <person name="Verrier P.J."/>
            <person name="Waters E."/>
            <person name="Wood A."/>
            <person name="Yang L."/>
            <person name="Cove D."/>
            <person name="Cuming A."/>
            <person name="Hasebe M."/>
            <person name="Lucas S."/>
            <person name="Mishler D.B."/>
            <person name="Reski R."/>
            <person name="Grigoriev I."/>
            <person name="Quatrano R.S."/>
            <person name="Boore J.L."/>
        </authorList>
    </citation>
    <scope>NUCLEOTIDE SEQUENCE [LARGE SCALE GENOMIC DNA]</scope>
    <source>
        <strain evidence="6 7">cv. Gransden 2004</strain>
    </source>
</reference>
<dbReference type="SMART" id="SM00398">
    <property type="entry name" value="HMG"/>
    <property type="match status" value="1"/>
</dbReference>
<dbReference type="GO" id="GO:0003677">
    <property type="term" value="F:DNA binding"/>
    <property type="evidence" value="ECO:0000318"/>
    <property type="project" value="GO_Central"/>
</dbReference>
<keyword evidence="7" id="KW-1185">Reference proteome</keyword>
<proteinExistence type="predicted"/>
<evidence type="ECO:0000259" key="4">
    <source>
        <dbReference type="PROSITE" id="PS51011"/>
    </source>
</evidence>
<dbReference type="PROSITE" id="PS51011">
    <property type="entry name" value="ARID"/>
    <property type="match status" value="1"/>
</dbReference>
<feature type="region of interest" description="Disordered" evidence="2">
    <location>
        <begin position="461"/>
        <end position="527"/>
    </location>
</feature>
<dbReference type="PANTHER" id="PTHR46691">
    <property type="entry name" value="HIGH MOBILITY GROUP B PROTEIN 9"/>
    <property type="match status" value="1"/>
</dbReference>
<dbReference type="EnsemblPlants" id="Pp3c7_23660V3.4">
    <property type="protein sequence ID" value="Pp3c7_23660V3.4"/>
    <property type="gene ID" value="Pp3c7_23660"/>
</dbReference>
<dbReference type="InterPro" id="IPR045303">
    <property type="entry name" value="ARID_HMGB9-like"/>
</dbReference>
<dbReference type="SUPFAM" id="SSF47095">
    <property type="entry name" value="HMG-box"/>
    <property type="match status" value="1"/>
</dbReference>
<dbReference type="Gramene" id="Pp3c7_23660V3.2">
    <property type="protein sequence ID" value="Pp3c7_23660V3.2"/>
    <property type="gene ID" value="Pp3c7_23660"/>
</dbReference>
<dbReference type="InterPro" id="IPR036910">
    <property type="entry name" value="HMG_box_dom_sf"/>
</dbReference>
<organism evidence="5">
    <name type="scientific">Physcomitrium patens</name>
    <name type="common">Spreading-leaved earth moss</name>
    <name type="synonym">Physcomitrella patens</name>
    <dbReference type="NCBI Taxonomy" id="3218"/>
    <lineage>
        <taxon>Eukaryota</taxon>
        <taxon>Viridiplantae</taxon>
        <taxon>Streptophyta</taxon>
        <taxon>Embryophyta</taxon>
        <taxon>Bryophyta</taxon>
        <taxon>Bryophytina</taxon>
        <taxon>Bryopsida</taxon>
        <taxon>Funariidae</taxon>
        <taxon>Funariales</taxon>
        <taxon>Funariaceae</taxon>
        <taxon>Physcomitrium</taxon>
    </lineage>
</organism>
<keyword evidence="1" id="KW-0238">DNA-binding</keyword>
<dbReference type="EnsemblPlants" id="Pp3c7_23660V3.2">
    <property type="protein sequence ID" value="Pp3c7_23660V3.2"/>
    <property type="gene ID" value="Pp3c7_23660"/>
</dbReference>
<dbReference type="InterPro" id="IPR036431">
    <property type="entry name" value="ARID_dom_sf"/>
</dbReference>
<dbReference type="EnsemblPlants" id="Pp3c7_23660V3.5">
    <property type="protein sequence ID" value="Pp3c7_23660V3.5"/>
    <property type="gene ID" value="Pp3c7_23660"/>
</dbReference>
<dbReference type="Gramene" id="Pp3c7_23660V3.3">
    <property type="protein sequence ID" value="Pp3c7_23660V3.3"/>
    <property type="gene ID" value="Pp3c7_23660"/>
</dbReference>
<dbReference type="PROSITE" id="PS50118">
    <property type="entry name" value="HMG_BOX_2"/>
    <property type="match status" value="1"/>
</dbReference>
<dbReference type="GeneID" id="112284760"/>
<dbReference type="Gene3D" id="1.10.150.60">
    <property type="entry name" value="ARID DNA-binding domain"/>
    <property type="match status" value="1"/>
</dbReference>
<accession>A0A2K1KCS0</accession>
<reference evidence="6" key="3">
    <citation type="submission" date="2020-12" db="UniProtKB">
        <authorList>
            <consortium name="EnsemblPlants"/>
        </authorList>
    </citation>
    <scope>IDENTIFICATION</scope>
</reference>
<evidence type="ECO:0000313" key="6">
    <source>
        <dbReference type="EnsemblPlants" id="Pp3c7_23660V3.1"/>
    </source>
</evidence>
<dbReference type="EnsemblPlants" id="Pp3c7_23660V3.1">
    <property type="protein sequence ID" value="Pp3c7_23660V3.1"/>
    <property type="gene ID" value="Pp3c7_23660"/>
</dbReference>
<keyword evidence="1" id="KW-0539">Nucleus</keyword>
<dbReference type="OrthoDB" id="338531at2759"/>
<evidence type="ECO:0000313" key="7">
    <source>
        <dbReference type="Proteomes" id="UP000006727"/>
    </source>
</evidence>
<dbReference type="Pfam" id="PF00505">
    <property type="entry name" value="HMG_box"/>
    <property type="match status" value="1"/>
</dbReference>
<feature type="compositionally biased region" description="Polar residues" evidence="2">
    <location>
        <begin position="511"/>
        <end position="521"/>
    </location>
</feature>
<dbReference type="AlphaFoldDB" id="A0A2K1KCS0"/>
<name>A0A2K1KCS0_PHYPA</name>
<evidence type="ECO:0008006" key="8">
    <source>
        <dbReference type="Google" id="ProtNLM"/>
    </source>
</evidence>
<dbReference type="KEGG" id="ppp:112284760"/>
<dbReference type="Pfam" id="PF01388">
    <property type="entry name" value="ARID"/>
    <property type="match status" value="1"/>
</dbReference>
<sequence>MEVVAAPSVSSPLEGQMLTMSHNGASPLPPRPLVHTEAPVTPGSTPVRTVLSPTMTPPGLLSHSIAPNQLYPTPLAKHQDVVASKELFLDTLKKFHIALGTRLVIPKMGGKDLDLHVLYVEVTQRGGLQQVIKDRKWKEITGAFNFPRTTTSASYVLRKYYITLLHHYEQLYFFGSRGLLVAPPTPLPAPTPVTVKQIEYAPAVEPQVHSEEPEVINTEGKKVRKRKLTPILPAMAPVNPVSAVGNAVSGAIEGKFEDGYLVTVTVGTEKLRGVIYHIPPGQRVPQHAQVVNYALSPGAEVTIPENVVPEKIRKRKLREELKKDPNAPRSNRTGYNFFFAEERAKLKVIYPDKERELSRMIGDAWNSLTEEQKLPYQEKGVKDKERYEKEMREYKQLKISQTLGSAIPEEVRREAVEVATANAGDGDYNVAAVEPHLRPAVVPATPPATCFYEFPSTQQLVNSSQSAPDQHSTHQYFPHHFTNPLHSTTGTTLPSSAQQHPYPDHKKVGPQGNQGSKSQPVAHQFMD</sequence>
<dbReference type="Gene3D" id="1.10.30.10">
    <property type="entry name" value="High mobility group box domain"/>
    <property type="match status" value="1"/>
</dbReference>
<feature type="DNA-binding region" description="HMG box" evidence="1">
    <location>
        <begin position="328"/>
        <end position="395"/>
    </location>
</feature>
<feature type="domain" description="ARID" evidence="4">
    <location>
        <begin position="82"/>
        <end position="173"/>
    </location>
</feature>
<dbReference type="EMBL" id="ABEU02000007">
    <property type="protein sequence ID" value="PNR51577.1"/>
    <property type="molecule type" value="Genomic_DNA"/>
</dbReference>
<feature type="compositionally biased region" description="Polar residues" evidence="2">
    <location>
        <begin position="484"/>
        <end position="499"/>
    </location>
</feature>
<dbReference type="Gramene" id="Pp3c7_23660V3.4">
    <property type="protein sequence ID" value="Pp3c7_23660V3.4"/>
    <property type="gene ID" value="Pp3c7_23660"/>
</dbReference>
<reference evidence="5 7" key="2">
    <citation type="journal article" date="2018" name="Plant J.">
        <title>The Physcomitrella patens chromosome-scale assembly reveals moss genome structure and evolution.</title>
        <authorList>
            <person name="Lang D."/>
            <person name="Ullrich K.K."/>
            <person name="Murat F."/>
            <person name="Fuchs J."/>
            <person name="Jenkins J."/>
            <person name="Haas F.B."/>
            <person name="Piednoel M."/>
            <person name="Gundlach H."/>
            <person name="Van Bel M."/>
            <person name="Meyberg R."/>
            <person name="Vives C."/>
            <person name="Morata J."/>
            <person name="Symeonidi A."/>
            <person name="Hiss M."/>
            <person name="Muchero W."/>
            <person name="Kamisugi Y."/>
            <person name="Saleh O."/>
            <person name="Blanc G."/>
            <person name="Decker E.L."/>
            <person name="van Gessel N."/>
            <person name="Grimwood J."/>
            <person name="Hayes R.D."/>
            <person name="Graham S.W."/>
            <person name="Gunter L.E."/>
            <person name="McDaniel S.F."/>
            <person name="Hoernstein S.N.W."/>
            <person name="Larsson A."/>
            <person name="Li F.W."/>
            <person name="Perroud P.F."/>
            <person name="Phillips J."/>
            <person name="Ranjan P."/>
            <person name="Rokshar D.S."/>
            <person name="Rothfels C.J."/>
            <person name="Schneider L."/>
            <person name="Shu S."/>
            <person name="Stevenson D.W."/>
            <person name="Thummler F."/>
            <person name="Tillich M."/>
            <person name="Villarreal Aguilar J.C."/>
            <person name="Widiez T."/>
            <person name="Wong G.K."/>
            <person name="Wymore A."/>
            <person name="Zhang Y."/>
            <person name="Zimmer A.D."/>
            <person name="Quatrano R.S."/>
            <person name="Mayer K.F.X."/>
            <person name="Goodstein D."/>
            <person name="Casacuberta J.M."/>
            <person name="Vandepoele K."/>
            <person name="Reski R."/>
            <person name="Cuming A.C."/>
            <person name="Tuskan G.A."/>
            <person name="Maumus F."/>
            <person name="Salse J."/>
            <person name="Schmutz J."/>
            <person name="Rensing S.A."/>
        </authorList>
    </citation>
    <scope>NUCLEOTIDE SEQUENCE [LARGE SCALE GENOMIC DNA]</scope>
    <source>
        <strain evidence="6 7">cv. Gransden 2004</strain>
    </source>
</reference>
<dbReference type="EnsemblPlants" id="Pp3c7_23660V3.3">
    <property type="protein sequence ID" value="Pp3c7_23660V3.3"/>
    <property type="gene ID" value="Pp3c7_23660"/>
</dbReference>
<evidence type="ECO:0000256" key="2">
    <source>
        <dbReference type="SAM" id="MobiDB-lite"/>
    </source>
</evidence>